<keyword evidence="1" id="KW-0732">Signal</keyword>
<reference evidence="4" key="1">
    <citation type="submission" date="2025-08" db="UniProtKB">
        <authorList>
            <consortium name="RefSeq"/>
        </authorList>
    </citation>
    <scope>IDENTIFICATION</scope>
    <source>
        <tissue evidence="4">Whole sample</tissue>
    </source>
</reference>
<evidence type="ECO:0000313" key="4">
    <source>
        <dbReference type="RefSeq" id="XP_022298804.1"/>
    </source>
</evidence>
<protein>
    <submittedName>
        <fullName evidence="4">Cystatin-A-like</fullName>
    </submittedName>
</protein>
<dbReference type="Proteomes" id="UP000694844">
    <property type="component" value="Chromosome 8"/>
</dbReference>
<keyword evidence="3" id="KW-1185">Reference proteome</keyword>
<dbReference type="KEGG" id="cvn:111107753"/>
<dbReference type="GeneID" id="111107753"/>
<feature type="domain" description="Cystatin" evidence="2">
    <location>
        <begin position="59"/>
        <end position="88"/>
    </location>
</feature>
<evidence type="ECO:0000256" key="1">
    <source>
        <dbReference type="SAM" id="SignalP"/>
    </source>
</evidence>
<sequence length="123" mass="13442">MNGSLFFALGLFLAIIALTKGIPGGLGPQSPAGPGEQALVTKNRNAIIRKLPSFMQGPFGPFKALTYKTQVVQGTNYFIKVKIQGGRGVRDRFIHVRIYAGLNNRSRVDGVQTVSQYDPILFF</sequence>
<dbReference type="AlphaFoldDB" id="A0A8B8B7W7"/>
<dbReference type="InterPro" id="IPR046350">
    <property type="entry name" value="Cystatin_sf"/>
</dbReference>
<gene>
    <name evidence="4" type="primary">LOC111107753</name>
</gene>
<dbReference type="RefSeq" id="XP_022298804.1">
    <property type="nucleotide sequence ID" value="XM_022443096.1"/>
</dbReference>
<name>A0A8B8B7W7_CRAVI</name>
<dbReference type="OrthoDB" id="2429551at2759"/>
<evidence type="ECO:0000259" key="2">
    <source>
        <dbReference type="Pfam" id="PF00031"/>
    </source>
</evidence>
<accession>A0A8B8B7W7</accession>
<feature type="chain" id="PRO_5034173815" evidence="1">
    <location>
        <begin position="22"/>
        <end position="123"/>
    </location>
</feature>
<dbReference type="PROSITE" id="PS00287">
    <property type="entry name" value="CYSTATIN"/>
    <property type="match status" value="1"/>
</dbReference>
<dbReference type="Gene3D" id="3.10.450.10">
    <property type="match status" value="1"/>
</dbReference>
<feature type="signal peptide" evidence="1">
    <location>
        <begin position="1"/>
        <end position="21"/>
    </location>
</feature>
<proteinExistence type="predicted"/>
<dbReference type="CDD" id="cd00042">
    <property type="entry name" value="CY"/>
    <property type="match status" value="1"/>
</dbReference>
<dbReference type="InterPro" id="IPR018073">
    <property type="entry name" value="Prot_inh_cystat_CS"/>
</dbReference>
<dbReference type="InterPro" id="IPR000010">
    <property type="entry name" value="Cystatin_dom"/>
</dbReference>
<dbReference type="SUPFAM" id="SSF54403">
    <property type="entry name" value="Cystatin/monellin"/>
    <property type="match status" value="1"/>
</dbReference>
<dbReference type="Pfam" id="PF00031">
    <property type="entry name" value="Cystatin"/>
    <property type="match status" value="1"/>
</dbReference>
<evidence type="ECO:0000313" key="3">
    <source>
        <dbReference type="Proteomes" id="UP000694844"/>
    </source>
</evidence>
<organism evidence="3 4">
    <name type="scientific">Crassostrea virginica</name>
    <name type="common">Eastern oyster</name>
    <dbReference type="NCBI Taxonomy" id="6565"/>
    <lineage>
        <taxon>Eukaryota</taxon>
        <taxon>Metazoa</taxon>
        <taxon>Spiralia</taxon>
        <taxon>Lophotrochozoa</taxon>
        <taxon>Mollusca</taxon>
        <taxon>Bivalvia</taxon>
        <taxon>Autobranchia</taxon>
        <taxon>Pteriomorphia</taxon>
        <taxon>Ostreida</taxon>
        <taxon>Ostreoidea</taxon>
        <taxon>Ostreidae</taxon>
        <taxon>Crassostrea</taxon>
    </lineage>
</organism>
<dbReference type="GO" id="GO:0004869">
    <property type="term" value="F:cysteine-type endopeptidase inhibitor activity"/>
    <property type="evidence" value="ECO:0007669"/>
    <property type="project" value="InterPro"/>
</dbReference>